<evidence type="ECO:0000313" key="19">
    <source>
        <dbReference type="Proteomes" id="UP000742786"/>
    </source>
</evidence>
<evidence type="ECO:0000256" key="6">
    <source>
        <dbReference type="ARBA" id="ARBA00022679"/>
    </source>
</evidence>
<evidence type="ECO:0000256" key="4">
    <source>
        <dbReference type="ARBA" id="ARBA00022519"/>
    </source>
</evidence>
<keyword evidence="10 14" id="KW-0067">ATP-binding</keyword>
<evidence type="ECO:0000256" key="8">
    <source>
        <dbReference type="ARBA" id="ARBA00022741"/>
    </source>
</evidence>
<dbReference type="InterPro" id="IPR029016">
    <property type="entry name" value="GAF-like_dom_sf"/>
</dbReference>
<dbReference type="PANTHER" id="PTHR24421:SF10">
    <property type="entry name" value="NITRATE_NITRITE SENSOR PROTEIN NARQ"/>
    <property type="match status" value="1"/>
</dbReference>
<feature type="domain" description="Histidine kinase" evidence="16">
    <location>
        <begin position="468"/>
        <end position="659"/>
    </location>
</feature>
<feature type="domain" description="HAMP" evidence="17">
    <location>
        <begin position="219"/>
        <end position="271"/>
    </location>
</feature>
<dbReference type="Pfam" id="PF07730">
    <property type="entry name" value="HisKA_3"/>
    <property type="match status" value="1"/>
</dbReference>
<keyword evidence="6 14" id="KW-0808">Transferase</keyword>
<dbReference type="PIRSF" id="PIRSF003167">
    <property type="entry name" value="STHK_NarX/NarQ"/>
    <property type="match status" value="1"/>
</dbReference>
<dbReference type="AlphaFoldDB" id="A0A916J5I7"/>
<organism evidence="18 19">
    <name type="scientific">Georgfuchsia toluolica</name>
    <dbReference type="NCBI Taxonomy" id="424218"/>
    <lineage>
        <taxon>Bacteria</taxon>
        <taxon>Pseudomonadati</taxon>
        <taxon>Pseudomonadota</taxon>
        <taxon>Betaproteobacteria</taxon>
        <taxon>Nitrosomonadales</taxon>
        <taxon>Sterolibacteriaceae</taxon>
        <taxon>Georgfuchsia</taxon>
    </lineage>
</organism>
<dbReference type="Gene3D" id="6.10.340.10">
    <property type="match status" value="1"/>
</dbReference>
<dbReference type="Pfam" id="PF02518">
    <property type="entry name" value="HATPase_c"/>
    <property type="match status" value="1"/>
</dbReference>
<dbReference type="Pfam" id="PF13185">
    <property type="entry name" value="GAF_2"/>
    <property type="match status" value="1"/>
</dbReference>
<dbReference type="Gene3D" id="1.20.5.1930">
    <property type="match status" value="1"/>
</dbReference>
<sequence>MKRRATLKDISKAQTMNAITRLAPRKLGAKINAILFLYFVFALAVILLTLNVAHQLEGGAAAINEAGKERMRTYGLAYYLHQSLDATQSPEVALDEVRRFMRDFEGTLYMLEVGDPERPLFLPRDERVQEKMHGLRQEWNTNVKPQINKLLAAHDDVERSRLMAAFDNSVRRYVPIINELVLMVERSNAHSTSLMYMFQNMLVVFSLLGTLLLAYLIRSLVIAPVETLRAGIERMAASDFGVRLPVVSQDEIGELATGFNRMADHLQDLYATLEQRVADKTRSVEEKNRELALLYEITAYLAEPATLEELCRGVLLKLCDLLGASGGVVRMTNSATRELEIIANHNMSNDFVRAEARLPLGTCLCGNVAAQGASIAQNLAQEPQSVVLLANCMRDGYAAMAAIPIRSKSQVFGMFTLFFREERILAGDELRLLEAIGQHLGVEIENLRLAVREKEMAVSEERNLLAQELHDSIAQSLAFLNIQAQMLQGSLRGGQMEIASAELARMREGIQESYDNVRELLVHFRIRVDHAELDDAIRSALEKFEGQTGIKTSFNKIGYRASSSAVSTIQVLHIIQEALSNVRKHAGATKVDVEMRGDGAPRISVRDNGKGFDLARVVEEGGSHVGIGIMRERAHRIGARLEIDAAPGRGTCVTLVLPQ</sequence>
<evidence type="ECO:0000256" key="9">
    <source>
        <dbReference type="ARBA" id="ARBA00022777"/>
    </source>
</evidence>
<evidence type="ECO:0000256" key="15">
    <source>
        <dbReference type="SAM" id="Phobius"/>
    </source>
</evidence>
<dbReference type="PROSITE" id="PS50885">
    <property type="entry name" value="HAMP"/>
    <property type="match status" value="1"/>
</dbReference>
<evidence type="ECO:0000256" key="10">
    <source>
        <dbReference type="ARBA" id="ARBA00022840"/>
    </source>
</evidence>
<dbReference type="Proteomes" id="UP000742786">
    <property type="component" value="Unassembled WGS sequence"/>
</dbReference>
<evidence type="ECO:0000256" key="13">
    <source>
        <dbReference type="ARBA" id="ARBA00023136"/>
    </source>
</evidence>
<dbReference type="SUPFAM" id="SSF55874">
    <property type="entry name" value="ATPase domain of HSP90 chaperone/DNA topoisomerase II/histidine kinase"/>
    <property type="match status" value="1"/>
</dbReference>
<dbReference type="CDD" id="cd06225">
    <property type="entry name" value="HAMP"/>
    <property type="match status" value="1"/>
</dbReference>
<dbReference type="InterPro" id="IPR005467">
    <property type="entry name" value="His_kinase_dom"/>
</dbReference>
<evidence type="ECO:0000259" key="17">
    <source>
        <dbReference type="PROSITE" id="PS50885"/>
    </source>
</evidence>
<dbReference type="InterPro" id="IPR016380">
    <property type="entry name" value="Sig_transdc_His_kin_NarX/NarQ"/>
</dbReference>
<evidence type="ECO:0000313" key="18">
    <source>
        <dbReference type="EMBL" id="CAG4884315.1"/>
    </source>
</evidence>
<evidence type="ECO:0000259" key="16">
    <source>
        <dbReference type="PROSITE" id="PS50109"/>
    </source>
</evidence>
<proteinExistence type="predicted"/>
<dbReference type="SMART" id="SM00304">
    <property type="entry name" value="HAMP"/>
    <property type="match status" value="1"/>
</dbReference>
<comment type="caution">
    <text evidence="18">The sequence shown here is derived from an EMBL/GenBank/DDBJ whole genome shotgun (WGS) entry which is preliminary data.</text>
</comment>
<keyword evidence="3 14" id="KW-1003">Cell membrane</keyword>
<dbReference type="Gene3D" id="3.30.565.10">
    <property type="entry name" value="Histidine kinase-like ATPase, C-terminal domain"/>
    <property type="match status" value="1"/>
</dbReference>
<reference evidence="18" key="1">
    <citation type="submission" date="2021-04" db="EMBL/GenBank/DDBJ databases">
        <authorList>
            <person name="Hornung B."/>
        </authorList>
    </citation>
    <scope>NUCLEOTIDE SEQUENCE</scope>
    <source>
        <strain evidence="18">G5G6</strain>
    </source>
</reference>
<keyword evidence="19" id="KW-1185">Reference proteome</keyword>
<keyword evidence="13 14" id="KW-0472">Membrane</keyword>
<dbReference type="PANTHER" id="PTHR24421">
    <property type="entry name" value="NITRATE/NITRITE SENSOR PROTEIN NARX-RELATED"/>
    <property type="match status" value="1"/>
</dbReference>
<protein>
    <recommendedName>
        <fullName evidence="14">Sensor protein</fullName>
        <ecNumber evidence="14">2.7.13.3</ecNumber>
    </recommendedName>
</protein>
<dbReference type="GO" id="GO:0005886">
    <property type="term" value="C:plasma membrane"/>
    <property type="evidence" value="ECO:0007669"/>
    <property type="project" value="UniProtKB-SubCell"/>
</dbReference>
<dbReference type="PROSITE" id="PS50109">
    <property type="entry name" value="HIS_KIN"/>
    <property type="match status" value="1"/>
</dbReference>
<evidence type="ECO:0000256" key="5">
    <source>
        <dbReference type="ARBA" id="ARBA00022553"/>
    </source>
</evidence>
<keyword evidence="12 14" id="KW-0902">Two-component regulatory system</keyword>
<comment type="catalytic activity">
    <reaction evidence="1 14">
        <text>ATP + protein L-histidine = ADP + protein N-phospho-L-histidine.</text>
        <dbReference type="EC" id="2.7.13.3"/>
    </reaction>
</comment>
<evidence type="ECO:0000256" key="12">
    <source>
        <dbReference type="ARBA" id="ARBA00023012"/>
    </source>
</evidence>
<dbReference type="InterPro" id="IPR050482">
    <property type="entry name" value="Sensor_HK_TwoCompSys"/>
</dbReference>
<dbReference type="InterPro" id="IPR042295">
    <property type="entry name" value="NarX-like_N_sf"/>
</dbReference>
<keyword evidence="5" id="KW-0597">Phosphoprotein</keyword>
<keyword evidence="4 14" id="KW-0997">Cell inner membrane</keyword>
<dbReference type="InterPro" id="IPR003660">
    <property type="entry name" value="HAMP_dom"/>
</dbReference>
<feature type="transmembrane region" description="Helical" evidence="15">
    <location>
        <begin position="31"/>
        <end position="50"/>
    </location>
</feature>
<name>A0A916J5I7_9PROT</name>
<evidence type="ECO:0000256" key="2">
    <source>
        <dbReference type="ARBA" id="ARBA00004429"/>
    </source>
</evidence>
<dbReference type="EC" id="2.7.13.3" evidence="14"/>
<comment type="subcellular location">
    <subcellularLocation>
        <location evidence="2">Cell inner membrane</location>
        <topology evidence="2">Multi-pass membrane protein</topology>
    </subcellularLocation>
</comment>
<keyword evidence="7 15" id="KW-0812">Transmembrane</keyword>
<dbReference type="SUPFAM" id="SSF158472">
    <property type="entry name" value="HAMP domain-like"/>
    <property type="match status" value="1"/>
</dbReference>
<dbReference type="InterPro" id="IPR011712">
    <property type="entry name" value="Sig_transdc_His_kin_sub3_dim/P"/>
</dbReference>
<dbReference type="Pfam" id="PF13675">
    <property type="entry name" value="PilJ"/>
    <property type="match status" value="1"/>
</dbReference>
<dbReference type="InterPro" id="IPR003018">
    <property type="entry name" value="GAF"/>
</dbReference>
<dbReference type="EMBL" id="CAJQUM010000001">
    <property type="protein sequence ID" value="CAG4884315.1"/>
    <property type="molecule type" value="Genomic_DNA"/>
</dbReference>
<keyword evidence="8 14" id="KW-0547">Nucleotide-binding</keyword>
<dbReference type="CDD" id="cd16917">
    <property type="entry name" value="HATPase_UhpB-NarQ-NarX-like"/>
    <property type="match status" value="1"/>
</dbReference>
<dbReference type="GO" id="GO:0005524">
    <property type="term" value="F:ATP binding"/>
    <property type="evidence" value="ECO:0007669"/>
    <property type="project" value="UniProtKB-UniRule"/>
</dbReference>
<dbReference type="Gene3D" id="1.20.120.960">
    <property type="entry name" value="Histidine kinase NarX, sensor domain"/>
    <property type="match status" value="1"/>
</dbReference>
<keyword evidence="11 15" id="KW-1133">Transmembrane helix</keyword>
<dbReference type="InterPro" id="IPR003594">
    <property type="entry name" value="HATPase_dom"/>
</dbReference>
<dbReference type="SMART" id="SM00065">
    <property type="entry name" value="GAF"/>
    <property type="match status" value="1"/>
</dbReference>
<dbReference type="SMART" id="SM00387">
    <property type="entry name" value="HATPase_c"/>
    <property type="match status" value="1"/>
</dbReference>
<dbReference type="Gene3D" id="3.30.450.40">
    <property type="match status" value="1"/>
</dbReference>
<evidence type="ECO:0000256" key="1">
    <source>
        <dbReference type="ARBA" id="ARBA00000085"/>
    </source>
</evidence>
<keyword evidence="9 14" id="KW-0418">Kinase</keyword>
<accession>A0A916J5I7</accession>
<evidence type="ECO:0000256" key="7">
    <source>
        <dbReference type="ARBA" id="ARBA00022692"/>
    </source>
</evidence>
<evidence type="ECO:0000256" key="11">
    <source>
        <dbReference type="ARBA" id="ARBA00022989"/>
    </source>
</evidence>
<dbReference type="GO" id="GO:0046983">
    <property type="term" value="F:protein dimerization activity"/>
    <property type="evidence" value="ECO:0007669"/>
    <property type="project" value="UniProtKB-UniRule"/>
</dbReference>
<evidence type="ECO:0000256" key="14">
    <source>
        <dbReference type="PIRNR" id="PIRNR003167"/>
    </source>
</evidence>
<dbReference type="InterPro" id="IPR036890">
    <property type="entry name" value="HATPase_C_sf"/>
</dbReference>
<gene>
    <name evidence="18" type="ORF">GTOL_12198</name>
</gene>
<dbReference type="SUPFAM" id="SSF55781">
    <property type="entry name" value="GAF domain-like"/>
    <property type="match status" value="1"/>
</dbReference>
<dbReference type="Pfam" id="PF00672">
    <property type="entry name" value="HAMP"/>
    <property type="match status" value="1"/>
</dbReference>
<dbReference type="GO" id="GO:0000155">
    <property type="term" value="F:phosphorelay sensor kinase activity"/>
    <property type="evidence" value="ECO:0007669"/>
    <property type="project" value="UniProtKB-UniRule"/>
</dbReference>
<evidence type="ECO:0000256" key="3">
    <source>
        <dbReference type="ARBA" id="ARBA00022475"/>
    </source>
</evidence>
<dbReference type="InterPro" id="IPR029095">
    <property type="entry name" value="NarX-like_N"/>
</dbReference>